<accession>A0A9P6ESQ2</accession>
<name>A0A9P6ESQ2_9AGAR</name>
<evidence type="ECO:0000313" key="3">
    <source>
        <dbReference type="Proteomes" id="UP000807306"/>
    </source>
</evidence>
<dbReference type="EMBL" id="MU157826">
    <property type="protein sequence ID" value="KAF9534457.1"/>
    <property type="molecule type" value="Genomic_DNA"/>
</dbReference>
<organism evidence="2 3">
    <name type="scientific">Crepidotus variabilis</name>
    <dbReference type="NCBI Taxonomy" id="179855"/>
    <lineage>
        <taxon>Eukaryota</taxon>
        <taxon>Fungi</taxon>
        <taxon>Dikarya</taxon>
        <taxon>Basidiomycota</taxon>
        <taxon>Agaricomycotina</taxon>
        <taxon>Agaricomycetes</taxon>
        <taxon>Agaricomycetidae</taxon>
        <taxon>Agaricales</taxon>
        <taxon>Agaricineae</taxon>
        <taxon>Crepidotaceae</taxon>
        <taxon>Crepidotus</taxon>
    </lineage>
</organism>
<dbReference type="Proteomes" id="UP000807306">
    <property type="component" value="Unassembled WGS sequence"/>
</dbReference>
<gene>
    <name evidence="2" type="ORF">CPB83DRAFT_831511</name>
</gene>
<dbReference type="AlphaFoldDB" id="A0A9P6ESQ2"/>
<evidence type="ECO:0000256" key="1">
    <source>
        <dbReference type="SAM" id="MobiDB-lite"/>
    </source>
</evidence>
<sequence>MNKPLESHTNLVVRVMRIHGLHCFETAGDLEWGEWSSAFLLICIGGIKLQCWQFSQASSPACLGCTINEDILAAAVAAGRSSQNGDTEYGPSLRSASESQEGVEFGVDNYVQLFGAFGGLANEEATEVDAPSAPLGDFQAQSASNARD</sequence>
<proteinExistence type="predicted"/>
<reference evidence="2" key="1">
    <citation type="submission" date="2020-11" db="EMBL/GenBank/DDBJ databases">
        <authorList>
            <consortium name="DOE Joint Genome Institute"/>
            <person name="Ahrendt S."/>
            <person name="Riley R."/>
            <person name="Andreopoulos W."/>
            <person name="Labutti K."/>
            <person name="Pangilinan J."/>
            <person name="Ruiz-Duenas F.J."/>
            <person name="Barrasa J.M."/>
            <person name="Sanchez-Garcia M."/>
            <person name="Camarero S."/>
            <person name="Miyauchi S."/>
            <person name="Serrano A."/>
            <person name="Linde D."/>
            <person name="Babiker R."/>
            <person name="Drula E."/>
            <person name="Ayuso-Fernandez I."/>
            <person name="Pacheco R."/>
            <person name="Padilla G."/>
            <person name="Ferreira P."/>
            <person name="Barriuso J."/>
            <person name="Kellner H."/>
            <person name="Castanera R."/>
            <person name="Alfaro M."/>
            <person name="Ramirez L."/>
            <person name="Pisabarro A.G."/>
            <person name="Kuo A."/>
            <person name="Tritt A."/>
            <person name="Lipzen A."/>
            <person name="He G."/>
            <person name="Yan M."/>
            <person name="Ng V."/>
            <person name="Cullen D."/>
            <person name="Martin F."/>
            <person name="Rosso M.-N."/>
            <person name="Henrissat B."/>
            <person name="Hibbett D."/>
            <person name="Martinez A.T."/>
            <person name="Grigoriev I.V."/>
        </authorList>
    </citation>
    <scope>NUCLEOTIDE SEQUENCE</scope>
    <source>
        <strain evidence="2">CBS 506.95</strain>
    </source>
</reference>
<feature type="compositionally biased region" description="Polar residues" evidence="1">
    <location>
        <begin position="139"/>
        <end position="148"/>
    </location>
</feature>
<comment type="caution">
    <text evidence="2">The sequence shown here is derived from an EMBL/GenBank/DDBJ whole genome shotgun (WGS) entry which is preliminary data.</text>
</comment>
<protein>
    <submittedName>
        <fullName evidence="2">Uncharacterized protein</fullName>
    </submittedName>
</protein>
<feature type="region of interest" description="Disordered" evidence="1">
    <location>
        <begin position="128"/>
        <end position="148"/>
    </location>
</feature>
<keyword evidence="3" id="KW-1185">Reference proteome</keyword>
<evidence type="ECO:0000313" key="2">
    <source>
        <dbReference type="EMBL" id="KAF9534457.1"/>
    </source>
</evidence>